<dbReference type="AlphaFoldDB" id="D8M257"/>
<evidence type="ECO:0000313" key="2">
    <source>
        <dbReference type="EMBL" id="CBK22146.2"/>
    </source>
</evidence>
<evidence type="ECO:0000313" key="3">
    <source>
        <dbReference type="Proteomes" id="UP000008312"/>
    </source>
</evidence>
<feature type="region of interest" description="Disordered" evidence="1">
    <location>
        <begin position="1"/>
        <end position="54"/>
    </location>
</feature>
<protein>
    <submittedName>
        <fullName evidence="2">Uncharacterized protein</fullName>
    </submittedName>
</protein>
<dbReference type="InParanoid" id="D8M257"/>
<accession>D8M257</accession>
<organism evidence="2">
    <name type="scientific">Blastocystis hominis</name>
    <dbReference type="NCBI Taxonomy" id="12968"/>
    <lineage>
        <taxon>Eukaryota</taxon>
        <taxon>Sar</taxon>
        <taxon>Stramenopiles</taxon>
        <taxon>Bigyra</taxon>
        <taxon>Opalozoa</taxon>
        <taxon>Opalinata</taxon>
        <taxon>Blastocystidae</taxon>
        <taxon>Blastocystis</taxon>
    </lineage>
</organism>
<dbReference type="Proteomes" id="UP000008312">
    <property type="component" value="Unassembled WGS sequence"/>
</dbReference>
<dbReference type="EMBL" id="FN668647">
    <property type="protein sequence ID" value="CBK22146.2"/>
    <property type="molecule type" value="Genomic_DNA"/>
</dbReference>
<dbReference type="RefSeq" id="XP_012896194.1">
    <property type="nucleotide sequence ID" value="XM_013040740.1"/>
</dbReference>
<reference evidence="2" key="1">
    <citation type="submission" date="2010-02" db="EMBL/GenBank/DDBJ databases">
        <title>Sequencing and annotation of the Blastocystis hominis genome.</title>
        <authorList>
            <person name="Wincker P."/>
        </authorList>
    </citation>
    <scope>NUCLEOTIDE SEQUENCE</scope>
    <source>
        <strain evidence="2">Singapore isolate B</strain>
    </source>
</reference>
<name>D8M257_BLAHO</name>
<dbReference type="OrthoDB" id="10513544at2759"/>
<feature type="compositionally biased region" description="Low complexity" evidence="1">
    <location>
        <begin position="9"/>
        <end position="21"/>
    </location>
</feature>
<feature type="compositionally biased region" description="Basic and acidic residues" evidence="1">
    <location>
        <begin position="45"/>
        <end position="54"/>
    </location>
</feature>
<gene>
    <name evidence="2" type="ORF">GSBLH_T00002208001</name>
</gene>
<dbReference type="GeneID" id="24919406"/>
<evidence type="ECO:0000256" key="1">
    <source>
        <dbReference type="SAM" id="MobiDB-lite"/>
    </source>
</evidence>
<proteinExistence type="predicted"/>
<keyword evidence="3" id="KW-1185">Reference proteome</keyword>
<sequence>MKLPNGDVSTTPTTPDSSTTSFQGSARNLNEVFEDMKSKRKPRHDLKERKEQLKNHLNEYVEEKYSEYLEKTGTKRPSSGRASSFTMSELGEMPAGEIPPPIIFHQKTARESLAEFKKDVDKAVSEHKLSPLSPIKSKKFNTHLDIDLDSL</sequence>